<evidence type="ECO:0008006" key="2">
    <source>
        <dbReference type="Google" id="ProtNLM"/>
    </source>
</evidence>
<protein>
    <recommendedName>
        <fullName evidence="2">Prevent-host-death protein</fullName>
    </recommendedName>
</protein>
<gene>
    <name evidence="1" type="ordered locus">Vapar_5619</name>
</gene>
<sequence>MQRITAVKTSTFPSLRVEAELRLAAESVLREGETLSALIETAVREAIQRRQVQADFLARGLRASQEARRTGVYHSATAVHGELQARLDARRKQVLG</sequence>
<organism evidence="1">
    <name type="scientific">Variovorax paradoxus (strain S110)</name>
    <dbReference type="NCBI Taxonomy" id="543728"/>
    <lineage>
        <taxon>Bacteria</taxon>
        <taxon>Pseudomonadati</taxon>
        <taxon>Pseudomonadota</taxon>
        <taxon>Betaproteobacteria</taxon>
        <taxon>Burkholderiales</taxon>
        <taxon>Comamonadaceae</taxon>
        <taxon>Variovorax</taxon>
    </lineage>
</organism>
<dbReference type="eggNOG" id="COG3905">
    <property type="taxonomic scope" value="Bacteria"/>
</dbReference>
<dbReference type="HOGENOM" id="CLU_173852_0_0_4"/>
<proteinExistence type="predicted"/>
<accession>C5CZ54</accession>
<name>C5CZ54_VARPS</name>
<evidence type="ECO:0000313" key="1">
    <source>
        <dbReference type="EMBL" id="ACS22211.1"/>
    </source>
</evidence>
<dbReference type="KEGG" id="vap:Vapar_5619"/>
<dbReference type="STRING" id="543728.Vapar_5619"/>
<dbReference type="EMBL" id="CP001636">
    <property type="protein sequence ID" value="ACS22211.1"/>
    <property type="molecule type" value="Genomic_DNA"/>
</dbReference>
<reference evidence="1" key="1">
    <citation type="submission" date="2009-06" db="EMBL/GenBank/DDBJ databases">
        <title>Complete sequence of chromosome 2 of Variovorax paradoxus S110.</title>
        <authorList>
            <consortium name="US DOE Joint Genome Institute"/>
            <person name="Lucas S."/>
            <person name="Copeland A."/>
            <person name="Lapidus A."/>
            <person name="Glavina del Rio T."/>
            <person name="Tice H."/>
            <person name="Bruce D."/>
            <person name="Goodwin L."/>
            <person name="Pitluck S."/>
            <person name="Chertkov O."/>
            <person name="Brettin T."/>
            <person name="Detter J.C."/>
            <person name="Han C."/>
            <person name="Larimer F."/>
            <person name="Land M."/>
            <person name="Hauser L."/>
            <person name="Kyrpides N."/>
            <person name="Ovchinnikova G."/>
            <person name="Orwin P."/>
            <person name="Leadbetter J.R."/>
            <person name="Spain J.C."/>
            <person name="Han J.I."/>
        </authorList>
    </citation>
    <scope>NUCLEOTIDE SEQUENCE</scope>
    <source>
        <strain evidence="1">S110</strain>
    </source>
</reference>
<dbReference type="NCBIfam" id="NF041551">
    <property type="entry name" value="YlcI_YnfO_N"/>
    <property type="match status" value="1"/>
</dbReference>
<dbReference type="AlphaFoldDB" id="C5CZ54"/>